<reference evidence="8 9" key="1">
    <citation type="journal article" date="2019" name="Int. J. Syst. Evol. Microbiol.">
        <title>The Global Catalogue of Microorganisms (GCM) 10K type strain sequencing project: providing services to taxonomists for standard genome sequencing and annotation.</title>
        <authorList>
            <consortium name="The Broad Institute Genomics Platform"/>
            <consortium name="The Broad Institute Genome Sequencing Center for Infectious Disease"/>
            <person name="Wu L."/>
            <person name="Ma J."/>
        </authorList>
    </citation>
    <scope>NUCLEOTIDE SEQUENCE [LARGE SCALE GENOMIC DNA]</scope>
    <source>
        <strain evidence="8 9">JCM 14330</strain>
    </source>
</reference>
<evidence type="ECO:0000313" key="8">
    <source>
        <dbReference type="EMBL" id="GAA0503382.1"/>
    </source>
</evidence>
<keyword evidence="5" id="KW-0411">Iron-sulfur</keyword>
<evidence type="ECO:0000256" key="5">
    <source>
        <dbReference type="ARBA" id="ARBA00023014"/>
    </source>
</evidence>
<dbReference type="SUPFAM" id="SSF50022">
    <property type="entry name" value="ISP domain"/>
    <property type="match status" value="1"/>
</dbReference>
<dbReference type="PANTHER" id="PTHR42928:SF5">
    <property type="entry name" value="BLR1237 PROTEIN"/>
    <property type="match status" value="1"/>
</dbReference>
<organism evidence="8 9">
    <name type="scientific">Pigmentiphaga daeguensis</name>
    <dbReference type="NCBI Taxonomy" id="414049"/>
    <lineage>
        <taxon>Bacteria</taxon>
        <taxon>Pseudomonadati</taxon>
        <taxon>Pseudomonadota</taxon>
        <taxon>Betaproteobacteria</taxon>
        <taxon>Burkholderiales</taxon>
        <taxon>Alcaligenaceae</taxon>
        <taxon>Pigmentiphaga</taxon>
    </lineage>
</organism>
<dbReference type="Gene3D" id="3.40.190.10">
    <property type="entry name" value="Periplasmic binding protein-like II"/>
    <property type="match status" value="1"/>
</dbReference>
<evidence type="ECO:0000256" key="3">
    <source>
        <dbReference type="ARBA" id="ARBA00022723"/>
    </source>
</evidence>
<dbReference type="PROSITE" id="PS51296">
    <property type="entry name" value="RIESKE"/>
    <property type="match status" value="1"/>
</dbReference>
<evidence type="ECO:0000256" key="4">
    <source>
        <dbReference type="ARBA" id="ARBA00023004"/>
    </source>
</evidence>
<dbReference type="InterPro" id="IPR017941">
    <property type="entry name" value="Rieske_2Fe-2S"/>
</dbReference>
<sequence>MAQDVRNATRPYGGYDRRPSTTPDRELAEVGRGTPAGEYLRRFWQPVALAADIKDLPVPITILGEELVVFRDRSGALGLLERHCSHRRTSLEFALIVDHGLRCAYHGWHYGVDGALLDVPGEKVPGEKVPGALASRMYHGAYPVREFRGLVFAYMGPPDQRPPFPDYDFMHHDEEEYLPFCWHNPCNWVQLRENTQDPIHLTFLHSMFDVQQFGDYAYDLPVIQACETPIGQITTSVRRVHDLYYCRVNELILPNIARVPDGIRLGDAIPENMAGEPGRRQAIELRYRRQLPSSHGLGLSTWIVPNDDFNAMHMGWLHLSPKWSEKARADYLATITFGQTGERSYEERHRNPGDWDAWVAQGRMAIQANENLTAADAGIALFRRQLRAGIRAVQAGERPKGMRAEGEGVCQTYGYALTRPAPCLPDEGAEWAAKQDYAQEMQQDILAAHLLPKASTPAVVRAFAPVIQLSQGMLLLAARPGLGVSDAAGLVALAKKRPGLSYGSPGSGSPMHIAGELFNRAAGVSITHVPYKGTAPAITDLLGGHIDLIYGVPGSLWPHVQAGKMVALGVVQPTRSPLLPQVPTLEEQGVKGLDVTTWYGMLAPAGTPAPVVARLNREVAAILAEPDVQKEFRAQWEVPVGGSAEDFTRRTRDDYRRAGAIVAEFGIRLD</sequence>
<keyword evidence="3" id="KW-0479">Metal-binding</keyword>
<keyword evidence="9" id="KW-1185">Reference proteome</keyword>
<protein>
    <recommendedName>
        <fullName evidence="7">Rieske domain-containing protein</fullName>
    </recommendedName>
</protein>
<feature type="region of interest" description="Disordered" evidence="6">
    <location>
        <begin position="1"/>
        <end position="29"/>
    </location>
</feature>
<keyword evidence="4" id="KW-0408">Iron</keyword>
<dbReference type="Pfam" id="PF03401">
    <property type="entry name" value="TctC"/>
    <property type="match status" value="1"/>
</dbReference>
<dbReference type="RefSeq" id="WP_343927457.1">
    <property type="nucleotide sequence ID" value="NZ_BAAAEN010000006.1"/>
</dbReference>
<evidence type="ECO:0000256" key="2">
    <source>
        <dbReference type="ARBA" id="ARBA00022714"/>
    </source>
</evidence>
<dbReference type="Gene3D" id="2.102.10.10">
    <property type="entry name" value="Rieske [2Fe-2S] iron-sulphur domain"/>
    <property type="match status" value="1"/>
</dbReference>
<evidence type="ECO:0000256" key="6">
    <source>
        <dbReference type="SAM" id="MobiDB-lite"/>
    </source>
</evidence>
<gene>
    <name evidence="8" type="ORF">GCM10009097_20280</name>
</gene>
<feature type="domain" description="Rieske" evidence="7">
    <location>
        <begin position="44"/>
        <end position="153"/>
    </location>
</feature>
<dbReference type="InterPro" id="IPR005064">
    <property type="entry name" value="BUG"/>
</dbReference>
<comment type="similarity">
    <text evidence="1">Belongs to the UPF0065 (bug) family.</text>
</comment>
<proteinExistence type="inferred from homology"/>
<evidence type="ECO:0000259" key="7">
    <source>
        <dbReference type="PROSITE" id="PS51296"/>
    </source>
</evidence>
<dbReference type="SUPFAM" id="SSF55961">
    <property type="entry name" value="Bet v1-like"/>
    <property type="match status" value="1"/>
</dbReference>
<keyword evidence="2" id="KW-0001">2Fe-2S</keyword>
<dbReference type="Pfam" id="PF00355">
    <property type="entry name" value="Rieske"/>
    <property type="match status" value="1"/>
</dbReference>
<dbReference type="Proteomes" id="UP001501706">
    <property type="component" value="Unassembled WGS sequence"/>
</dbReference>
<evidence type="ECO:0000256" key="1">
    <source>
        <dbReference type="ARBA" id="ARBA00006987"/>
    </source>
</evidence>
<accession>A0ABN1BS74</accession>
<dbReference type="EMBL" id="BAAAEN010000006">
    <property type="protein sequence ID" value="GAA0503382.1"/>
    <property type="molecule type" value="Genomic_DNA"/>
</dbReference>
<dbReference type="Gene3D" id="3.40.190.150">
    <property type="entry name" value="Bordetella uptake gene, domain 1"/>
    <property type="match status" value="1"/>
</dbReference>
<dbReference type="SUPFAM" id="SSF53850">
    <property type="entry name" value="Periplasmic binding protein-like II"/>
    <property type="match status" value="1"/>
</dbReference>
<dbReference type="InterPro" id="IPR036922">
    <property type="entry name" value="Rieske_2Fe-2S_sf"/>
</dbReference>
<name>A0ABN1BS74_9BURK</name>
<dbReference type="InterPro" id="IPR042100">
    <property type="entry name" value="Bug_dom1"/>
</dbReference>
<feature type="compositionally biased region" description="Basic and acidic residues" evidence="6">
    <location>
        <begin position="15"/>
        <end position="29"/>
    </location>
</feature>
<evidence type="ECO:0000313" key="9">
    <source>
        <dbReference type="Proteomes" id="UP001501706"/>
    </source>
</evidence>
<comment type="caution">
    <text evidence="8">The sequence shown here is derived from an EMBL/GenBank/DDBJ whole genome shotgun (WGS) entry which is preliminary data.</text>
</comment>
<dbReference type="PANTHER" id="PTHR42928">
    <property type="entry name" value="TRICARBOXYLATE-BINDING PROTEIN"/>
    <property type="match status" value="1"/>
</dbReference>